<dbReference type="SUPFAM" id="SSF55729">
    <property type="entry name" value="Acyl-CoA N-acyltransferases (Nat)"/>
    <property type="match status" value="1"/>
</dbReference>
<dbReference type="InterPro" id="IPR051556">
    <property type="entry name" value="N-term/lysine_N-AcTrnsfr"/>
</dbReference>
<reference evidence="4" key="2">
    <citation type="submission" date="2020-09" db="EMBL/GenBank/DDBJ databases">
        <authorList>
            <person name="Sun Q."/>
            <person name="Kim S."/>
        </authorList>
    </citation>
    <scope>NUCLEOTIDE SEQUENCE</scope>
    <source>
        <strain evidence="4">KCTC 32437</strain>
    </source>
</reference>
<evidence type="ECO:0000256" key="2">
    <source>
        <dbReference type="ARBA" id="ARBA00023315"/>
    </source>
</evidence>
<dbReference type="Pfam" id="PF00583">
    <property type="entry name" value="Acetyltransf_1"/>
    <property type="match status" value="1"/>
</dbReference>
<proteinExistence type="predicted"/>
<evidence type="ECO:0000256" key="1">
    <source>
        <dbReference type="ARBA" id="ARBA00022679"/>
    </source>
</evidence>
<dbReference type="PROSITE" id="PS51186">
    <property type="entry name" value="GNAT"/>
    <property type="match status" value="1"/>
</dbReference>
<dbReference type="Proteomes" id="UP000646579">
    <property type="component" value="Unassembled WGS sequence"/>
</dbReference>
<accession>A0A918S3X5</accession>
<dbReference type="AlphaFoldDB" id="A0A918S3X5"/>
<sequence length="180" mass="20033">MTYSIRRLTSADFDAYKAIRLEALENHPEAFVTSAEDFLANGDMAVVSALKQLVIFGAVLDDGSLAGIMAFAGNSGSKDRHKGYLVQVYVRPPMRGTGCARQLLDHVLDYAAGRVQQLHLGVWTENAPALTLYKRAGFEIYGTEPRYLFVNGRYVDEHLMVRFLDRDGSDSKAPEKEDIQ</sequence>
<dbReference type="PANTHER" id="PTHR42919:SF8">
    <property type="entry name" value="N-ALPHA-ACETYLTRANSFERASE 50"/>
    <property type="match status" value="1"/>
</dbReference>
<keyword evidence="2" id="KW-0012">Acyltransferase</keyword>
<name>A0A918S3X5_9HYPH</name>
<evidence type="ECO:0000313" key="5">
    <source>
        <dbReference type="Proteomes" id="UP000646579"/>
    </source>
</evidence>
<keyword evidence="5" id="KW-1185">Reference proteome</keyword>
<evidence type="ECO:0000313" key="4">
    <source>
        <dbReference type="EMBL" id="GHA23310.1"/>
    </source>
</evidence>
<comment type="caution">
    <text evidence="4">The sequence shown here is derived from an EMBL/GenBank/DDBJ whole genome shotgun (WGS) entry which is preliminary data.</text>
</comment>
<dbReference type="PANTHER" id="PTHR42919">
    <property type="entry name" value="N-ALPHA-ACETYLTRANSFERASE"/>
    <property type="match status" value="1"/>
</dbReference>
<organism evidence="4 5">
    <name type="scientific">Devosia pacifica</name>
    <dbReference type="NCBI Taxonomy" id="1335967"/>
    <lineage>
        <taxon>Bacteria</taxon>
        <taxon>Pseudomonadati</taxon>
        <taxon>Pseudomonadota</taxon>
        <taxon>Alphaproteobacteria</taxon>
        <taxon>Hyphomicrobiales</taxon>
        <taxon>Devosiaceae</taxon>
        <taxon>Devosia</taxon>
    </lineage>
</organism>
<dbReference type="CDD" id="cd04301">
    <property type="entry name" value="NAT_SF"/>
    <property type="match status" value="1"/>
</dbReference>
<reference evidence="4" key="1">
    <citation type="journal article" date="2014" name="Int. J. Syst. Evol. Microbiol.">
        <title>Complete genome sequence of Corynebacterium casei LMG S-19264T (=DSM 44701T), isolated from a smear-ripened cheese.</title>
        <authorList>
            <consortium name="US DOE Joint Genome Institute (JGI-PGF)"/>
            <person name="Walter F."/>
            <person name="Albersmeier A."/>
            <person name="Kalinowski J."/>
            <person name="Ruckert C."/>
        </authorList>
    </citation>
    <scope>NUCLEOTIDE SEQUENCE</scope>
    <source>
        <strain evidence="4">KCTC 32437</strain>
    </source>
</reference>
<protein>
    <submittedName>
        <fullName evidence="4">N-acetyltransferase</fullName>
    </submittedName>
</protein>
<feature type="domain" description="N-acetyltransferase" evidence="3">
    <location>
        <begin position="3"/>
        <end position="165"/>
    </location>
</feature>
<dbReference type="EMBL" id="BMZE01000002">
    <property type="protein sequence ID" value="GHA23310.1"/>
    <property type="molecule type" value="Genomic_DNA"/>
</dbReference>
<evidence type="ECO:0000259" key="3">
    <source>
        <dbReference type="PROSITE" id="PS51186"/>
    </source>
</evidence>
<dbReference type="InterPro" id="IPR000182">
    <property type="entry name" value="GNAT_dom"/>
</dbReference>
<dbReference type="GO" id="GO:0016747">
    <property type="term" value="F:acyltransferase activity, transferring groups other than amino-acyl groups"/>
    <property type="evidence" value="ECO:0007669"/>
    <property type="project" value="InterPro"/>
</dbReference>
<dbReference type="InterPro" id="IPR016181">
    <property type="entry name" value="Acyl_CoA_acyltransferase"/>
</dbReference>
<keyword evidence="1" id="KW-0808">Transferase</keyword>
<gene>
    <name evidence="4" type="ORF">GCM10007989_18490</name>
</gene>
<dbReference type="Gene3D" id="3.40.630.30">
    <property type="match status" value="1"/>
</dbReference>
<dbReference type="RefSeq" id="WP_189425401.1">
    <property type="nucleotide sequence ID" value="NZ_BMZE01000002.1"/>
</dbReference>